<keyword evidence="2" id="KW-1185">Reference proteome</keyword>
<protein>
    <submittedName>
        <fullName evidence="1">Uncharacterized protein</fullName>
    </submittedName>
</protein>
<evidence type="ECO:0000313" key="1">
    <source>
        <dbReference type="EMBL" id="ORC60305.1"/>
    </source>
</evidence>
<evidence type="ECO:0000313" key="2">
    <source>
        <dbReference type="Proteomes" id="UP000192815"/>
    </source>
</evidence>
<accession>A0A1X0N923</accession>
<proteinExistence type="predicted"/>
<dbReference type="Proteomes" id="UP000192815">
    <property type="component" value="Unassembled WGS sequence"/>
</dbReference>
<dbReference type="AlphaFoldDB" id="A0A1X0N923"/>
<dbReference type="EMBL" id="MUIO01000021">
    <property type="protein sequence ID" value="ORC60305.1"/>
    <property type="molecule type" value="Genomic_DNA"/>
</dbReference>
<comment type="caution">
    <text evidence="1">The sequence shown here is derived from an EMBL/GenBank/DDBJ whole genome shotgun (WGS) entry which is preliminary data.</text>
</comment>
<dbReference type="OrthoDB" id="6863801at2"/>
<reference evidence="2" key="1">
    <citation type="submission" date="2017-02" db="EMBL/GenBank/DDBJ databases">
        <title>Pseudomonas floridae sp. nov., a novel pathogenic bacterial species isolated from tomato.</title>
        <authorList>
            <person name="Timilsina S."/>
            <person name="Vallad G.E."/>
            <person name="Jones J.B."/>
        </authorList>
    </citation>
    <scope>NUCLEOTIDE SEQUENCE [LARGE SCALE GENOMIC DNA]</scope>
    <source>
        <strain evidence="2">GEV388</strain>
    </source>
</reference>
<name>A0A1X0N923_9PSED</name>
<sequence>MYGINELIGASGGFPLDGYSLPGNKEWAEEILEVLHTDIPGSHDLLIAIVLTQECAELRERSSLAIGAVLGEYESTLGQVDALRARTFFVAAITELKMVLDELKVQPQAEQKKVLSRLGDYFGVGVQKFDTSFEGMEQVYLLSNPNTGRYWMSLKRQA</sequence>
<organism evidence="1 2">
    <name type="scientific">Pseudomonas floridensis</name>
    <dbReference type="NCBI Taxonomy" id="1958950"/>
    <lineage>
        <taxon>Bacteria</taxon>
        <taxon>Pseudomonadati</taxon>
        <taxon>Pseudomonadota</taxon>
        <taxon>Gammaproteobacteria</taxon>
        <taxon>Pseudomonadales</taxon>
        <taxon>Pseudomonadaceae</taxon>
        <taxon>Pseudomonas</taxon>
    </lineage>
</organism>
<dbReference type="STRING" id="1958950.BZK31_08010"/>
<gene>
    <name evidence="1" type="ORF">BZK31_08010</name>
</gene>